<proteinExistence type="predicted"/>
<accession>A0A8B2NP36</accession>
<organism evidence="1 2">
    <name type="scientific">Acuticoccus sediminis</name>
    <dbReference type="NCBI Taxonomy" id="2184697"/>
    <lineage>
        <taxon>Bacteria</taxon>
        <taxon>Pseudomonadati</taxon>
        <taxon>Pseudomonadota</taxon>
        <taxon>Alphaproteobacteria</taxon>
        <taxon>Hyphomicrobiales</taxon>
        <taxon>Amorphaceae</taxon>
        <taxon>Acuticoccus</taxon>
    </lineage>
</organism>
<evidence type="ECO:0000313" key="1">
    <source>
        <dbReference type="EMBL" id="RAH99747.1"/>
    </source>
</evidence>
<gene>
    <name evidence="1" type="ORF">DLJ53_18455</name>
</gene>
<dbReference type="OrthoDB" id="678788at2"/>
<protein>
    <submittedName>
        <fullName evidence="1">Uncharacterized protein</fullName>
    </submittedName>
</protein>
<evidence type="ECO:0000313" key="2">
    <source>
        <dbReference type="Proteomes" id="UP000249590"/>
    </source>
</evidence>
<sequence length="118" mass="12866">MFEHVLVLTFLGAGITLDALDDLEDRLFPVVEESGIGEIDGNDIAADGSGGALYLDAHDAEALFEMVRPILEDDPLVCSPTVNTVAILRFGRHEDEDAEERLTLVTCNGQPLEQDARR</sequence>
<dbReference type="Proteomes" id="UP000249590">
    <property type="component" value="Unassembled WGS sequence"/>
</dbReference>
<dbReference type="RefSeq" id="WP_111347982.1">
    <property type="nucleotide sequence ID" value="NZ_QHHQ01000004.1"/>
</dbReference>
<keyword evidence="2" id="KW-1185">Reference proteome</keyword>
<name>A0A8B2NP36_9HYPH</name>
<dbReference type="AlphaFoldDB" id="A0A8B2NP36"/>
<comment type="caution">
    <text evidence="1">The sequence shown here is derived from an EMBL/GenBank/DDBJ whole genome shotgun (WGS) entry which is preliminary data.</text>
</comment>
<dbReference type="EMBL" id="QHHQ01000004">
    <property type="protein sequence ID" value="RAH99747.1"/>
    <property type="molecule type" value="Genomic_DNA"/>
</dbReference>
<reference evidence="1 2" key="1">
    <citation type="submission" date="2018-05" db="EMBL/GenBank/DDBJ databases">
        <title>Acuticoccus sediminis sp. nov., isolated from deep-sea sediment of Indian Ocean.</title>
        <authorList>
            <person name="Liu X."/>
            <person name="Lai Q."/>
            <person name="Du Y."/>
            <person name="Sun F."/>
            <person name="Zhang X."/>
            <person name="Wang S."/>
            <person name="Shao Z."/>
        </authorList>
    </citation>
    <scope>NUCLEOTIDE SEQUENCE [LARGE SCALE GENOMIC DNA]</scope>
    <source>
        <strain evidence="1 2">PTG4-2</strain>
    </source>
</reference>